<feature type="compositionally biased region" description="Acidic residues" evidence="1">
    <location>
        <begin position="243"/>
        <end position="253"/>
    </location>
</feature>
<dbReference type="RefSeq" id="XP_040777120.1">
    <property type="nucleotide sequence ID" value="XM_040923386.1"/>
</dbReference>
<dbReference type="OrthoDB" id="71600at2759"/>
<evidence type="ECO:0000313" key="4">
    <source>
        <dbReference type="EMBL" id="KAF3766159.1"/>
    </source>
</evidence>
<reference evidence="4" key="1">
    <citation type="journal article" date="2020" name="Phytopathology">
        <title>Genome sequence of the chestnut blight fungus Cryphonectria parasitica EP155: A fundamental resource for an archetypical invasive plant pathogen.</title>
        <authorList>
            <person name="Crouch J.A."/>
            <person name="Dawe A."/>
            <person name="Aerts A."/>
            <person name="Barry K."/>
            <person name="Churchill A.C.L."/>
            <person name="Grimwood J."/>
            <person name="Hillman B."/>
            <person name="Milgroom M.G."/>
            <person name="Pangilinan J."/>
            <person name="Smith M."/>
            <person name="Salamov A."/>
            <person name="Schmutz J."/>
            <person name="Yadav J."/>
            <person name="Grigoriev I.V."/>
            <person name="Nuss D."/>
        </authorList>
    </citation>
    <scope>NUCLEOTIDE SEQUENCE</scope>
    <source>
        <strain evidence="4">EP155</strain>
    </source>
</reference>
<keyword evidence="2" id="KW-0472">Membrane</keyword>
<feature type="transmembrane region" description="Helical" evidence="2">
    <location>
        <begin position="71"/>
        <end position="97"/>
    </location>
</feature>
<keyword evidence="3" id="KW-0732">Signal</keyword>
<dbReference type="AlphaFoldDB" id="A0A9P5CP62"/>
<name>A0A9P5CP62_CRYP1</name>
<feature type="chain" id="PRO_5040366238" description="Tetraspanin Tsp3" evidence="3">
    <location>
        <begin position="20"/>
        <end position="287"/>
    </location>
</feature>
<feature type="transmembrane region" description="Helical" evidence="2">
    <location>
        <begin position="177"/>
        <end position="198"/>
    </location>
</feature>
<keyword evidence="5" id="KW-1185">Reference proteome</keyword>
<keyword evidence="2" id="KW-1133">Transmembrane helix</keyword>
<feature type="compositionally biased region" description="Basic and acidic residues" evidence="1">
    <location>
        <begin position="254"/>
        <end position="271"/>
    </location>
</feature>
<keyword evidence="2" id="KW-0812">Transmembrane</keyword>
<accession>A0A9P5CP62</accession>
<evidence type="ECO:0008006" key="6">
    <source>
        <dbReference type="Google" id="ProtNLM"/>
    </source>
</evidence>
<evidence type="ECO:0000256" key="1">
    <source>
        <dbReference type="SAM" id="MobiDB-lite"/>
    </source>
</evidence>
<proteinExistence type="predicted"/>
<organism evidence="4 5">
    <name type="scientific">Cryphonectria parasitica (strain ATCC 38755 / EP155)</name>
    <dbReference type="NCBI Taxonomy" id="660469"/>
    <lineage>
        <taxon>Eukaryota</taxon>
        <taxon>Fungi</taxon>
        <taxon>Dikarya</taxon>
        <taxon>Ascomycota</taxon>
        <taxon>Pezizomycotina</taxon>
        <taxon>Sordariomycetes</taxon>
        <taxon>Sordariomycetidae</taxon>
        <taxon>Diaporthales</taxon>
        <taxon>Cryphonectriaceae</taxon>
        <taxon>Cryphonectria-Endothia species complex</taxon>
        <taxon>Cryphonectria</taxon>
    </lineage>
</organism>
<gene>
    <name evidence="4" type="ORF">M406DRAFT_356222</name>
</gene>
<feature type="transmembrane region" description="Helical" evidence="2">
    <location>
        <begin position="35"/>
        <end position="59"/>
    </location>
</feature>
<dbReference type="Proteomes" id="UP000803844">
    <property type="component" value="Unassembled WGS sequence"/>
</dbReference>
<dbReference type="EMBL" id="MU032347">
    <property type="protein sequence ID" value="KAF3766159.1"/>
    <property type="molecule type" value="Genomic_DNA"/>
</dbReference>
<comment type="caution">
    <text evidence="4">The sequence shown here is derived from an EMBL/GenBank/DDBJ whole genome shotgun (WGS) entry which is preliminary data.</text>
</comment>
<feature type="region of interest" description="Disordered" evidence="1">
    <location>
        <begin position="243"/>
        <end position="287"/>
    </location>
</feature>
<feature type="signal peptide" evidence="3">
    <location>
        <begin position="1"/>
        <end position="19"/>
    </location>
</feature>
<protein>
    <recommendedName>
        <fullName evidence="6">Tetraspanin Tsp3</fullName>
    </recommendedName>
</protein>
<sequence length="287" mass="31085">MTPLIPIFFLIILALVAVAIYEHVNSVTLSLPLSPALTFLTILVPLLTAGNVLALPYLARQSARAAPNNPALFRVTGPIVLQVLQAILTTVLATLFATDIVPSASSDCELSTRWQHLFRAKDADSVRAIQEAFQCCGFRSVHDMAWPFPPAAIECAARFDRALACRGPWADALRKSAGVNFGVVVAVGLLQVLSIVLARRYAGRNSRFSWSDILSRHGARGHGPVGGSASRPLLTDNTAQIQEVDEEVGETEQENERRYGAIEGGGERGPRVEPSSLFSAQNDWRDD</sequence>
<evidence type="ECO:0000313" key="5">
    <source>
        <dbReference type="Proteomes" id="UP000803844"/>
    </source>
</evidence>
<feature type="compositionally biased region" description="Polar residues" evidence="1">
    <location>
        <begin position="276"/>
        <end position="287"/>
    </location>
</feature>
<evidence type="ECO:0000256" key="3">
    <source>
        <dbReference type="SAM" id="SignalP"/>
    </source>
</evidence>
<evidence type="ECO:0000256" key="2">
    <source>
        <dbReference type="SAM" id="Phobius"/>
    </source>
</evidence>
<dbReference type="GeneID" id="63840515"/>